<keyword evidence="2 3" id="KW-0961">Cell wall biogenesis/degradation</keyword>
<feature type="binding site" evidence="2">
    <location>
        <begin position="451"/>
        <end position="454"/>
    </location>
    <ligand>
        <name>meso-2,6-diaminopimelate</name>
        <dbReference type="ChEBI" id="CHEBI:57791"/>
    </ligand>
</feature>
<dbReference type="KEGG" id="mbah:HYN46_15865"/>
<accession>A0A345PA78</accession>
<feature type="domain" description="Mur ligase central" evidence="5">
    <location>
        <begin position="148"/>
        <end position="355"/>
    </location>
</feature>
<keyword evidence="2" id="KW-0963">Cytoplasm</keyword>
<evidence type="ECO:0000256" key="1">
    <source>
        <dbReference type="ARBA" id="ARBA00005898"/>
    </source>
</evidence>
<dbReference type="Pfam" id="PF02875">
    <property type="entry name" value="Mur_ligase_C"/>
    <property type="match status" value="1"/>
</dbReference>
<reference evidence="6 7" key="1">
    <citation type="submission" date="2018-07" db="EMBL/GenBank/DDBJ databases">
        <title>Genome sequencing of Moraxellaceae gen. HYN0046.</title>
        <authorList>
            <person name="Kim M."/>
            <person name="Yi H."/>
        </authorList>
    </citation>
    <scope>NUCLEOTIDE SEQUENCE [LARGE SCALE GENOMIC DNA]</scope>
    <source>
        <strain evidence="6 7">HYN0046</strain>
    </source>
</reference>
<comment type="pathway">
    <text evidence="2 3">Cell wall biogenesis; peptidoglycan biosynthesis.</text>
</comment>
<proteinExistence type="inferred from homology"/>
<comment type="subcellular location">
    <subcellularLocation>
        <location evidence="2 3">Cytoplasm</location>
    </subcellularLocation>
</comment>
<dbReference type="InterPro" id="IPR035911">
    <property type="entry name" value="MurE/MurF_N"/>
</dbReference>
<keyword evidence="2" id="KW-0547">Nucleotide-binding</keyword>
<comment type="caution">
    <text evidence="2">Lacks conserved residue(s) required for the propagation of feature annotation.</text>
</comment>
<feature type="binding site" evidence="2">
    <location>
        <position position="508"/>
    </location>
    <ligand>
        <name>meso-2,6-diaminopimelate</name>
        <dbReference type="ChEBI" id="CHEBI:57791"/>
    </ligand>
</feature>
<evidence type="ECO:0000313" key="6">
    <source>
        <dbReference type="EMBL" id="AXI04187.1"/>
    </source>
</evidence>
<feature type="binding site" evidence="2">
    <location>
        <position position="504"/>
    </location>
    <ligand>
        <name>meso-2,6-diaminopimelate</name>
        <dbReference type="ChEBI" id="CHEBI:57791"/>
    </ligand>
</feature>
<dbReference type="GO" id="GO:0051301">
    <property type="term" value="P:cell division"/>
    <property type="evidence" value="ECO:0007669"/>
    <property type="project" value="UniProtKB-KW"/>
</dbReference>
<feature type="binding site" evidence="2">
    <location>
        <position position="56"/>
    </location>
    <ligand>
        <name>UDP-N-acetyl-alpha-D-muramoyl-L-alanyl-D-glutamate</name>
        <dbReference type="ChEBI" id="CHEBI:83900"/>
    </ligand>
</feature>
<comment type="cofactor">
    <cofactor evidence="2">
        <name>Mg(2+)</name>
        <dbReference type="ChEBI" id="CHEBI:18420"/>
    </cofactor>
</comment>
<dbReference type="GO" id="GO:0005524">
    <property type="term" value="F:ATP binding"/>
    <property type="evidence" value="ECO:0007669"/>
    <property type="project" value="UniProtKB-UniRule"/>
</dbReference>
<keyword evidence="2" id="KW-0460">Magnesium</keyword>
<dbReference type="PANTHER" id="PTHR23135">
    <property type="entry name" value="MUR LIGASE FAMILY MEMBER"/>
    <property type="match status" value="1"/>
</dbReference>
<keyword evidence="7" id="KW-1185">Reference proteome</keyword>
<dbReference type="GO" id="GO:0071555">
    <property type="term" value="P:cell wall organization"/>
    <property type="evidence" value="ECO:0007669"/>
    <property type="project" value="UniProtKB-KW"/>
</dbReference>
<dbReference type="GO" id="GO:0008765">
    <property type="term" value="F:UDP-N-acetylmuramoylalanyl-D-glutamate-2,6-diaminopimelate ligase activity"/>
    <property type="evidence" value="ECO:0007669"/>
    <property type="project" value="UniProtKB-UniRule"/>
</dbReference>
<dbReference type="Pfam" id="PF08245">
    <property type="entry name" value="Mur_ligase_M"/>
    <property type="match status" value="1"/>
</dbReference>
<dbReference type="EC" id="6.3.2.13" evidence="2"/>
<evidence type="ECO:0000256" key="2">
    <source>
        <dbReference type="HAMAP-Rule" id="MF_00208"/>
    </source>
</evidence>
<dbReference type="AlphaFoldDB" id="A0A345PA78"/>
<dbReference type="Gene3D" id="3.40.1390.10">
    <property type="entry name" value="MurE/MurF, N-terminal domain"/>
    <property type="match status" value="1"/>
</dbReference>
<comment type="catalytic activity">
    <reaction evidence="2">
        <text>UDP-N-acetyl-alpha-D-muramoyl-L-alanyl-D-glutamate + meso-2,6-diaminopimelate + ATP = UDP-N-acetyl-alpha-D-muramoyl-L-alanyl-gamma-D-glutamyl-meso-2,6-diaminopimelate + ADP + phosphate + H(+)</text>
        <dbReference type="Rhea" id="RHEA:23676"/>
        <dbReference type="ChEBI" id="CHEBI:15378"/>
        <dbReference type="ChEBI" id="CHEBI:30616"/>
        <dbReference type="ChEBI" id="CHEBI:43474"/>
        <dbReference type="ChEBI" id="CHEBI:57791"/>
        <dbReference type="ChEBI" id="CHEBI:83900"/>
        <dbReference type="ChEBI" id="CHEBI:83905"/>
        <dbReference type="ChEBI" id="CHEBI:456216"/>
        <dbReference type="EC" id="6.3.2.13"/>
    </reaction>
</comment>
<keyword evidence="2" id="KW-0067">ATP-binding</keyword>
<feature type="domain" description="Mur ligase C-terminal" evidence="4">
    <location>
        <begin position="379"/>
        <end position="506"/>
    </location>
</feature>
<feature type="binding site" evidence="2">
    <location>
        <position position="225"/>
    </location>
    <ligand>
        <name>UDP-N-acetyl-alpha-D-muramoyl-L-alanyl-D-glutamate</name>
        <dbReference type="ChEBI" id="CHEBI:83900"/>
    </ligand>
</feature>
<comment type="similarity">
    <text evidence="1 2">Belongs to the MurCDEF family. MurE subfamily.</text>
</comment>
<keyword evidence="2 6" id="KW-0436">Ligase</keyword>
<name>A0A345PA78_9GAMM</name>
<dbReference type="EMBL" id="CP031222">
    <property type="protein sequence ID" value="AXI04187.1"/>
    <property type="molecule type" value="Genomic_DNA"/>
</dbReference>
<evidence type="ECO:0000259" key="4">
    <source>
        <dbReference type="Pfam" id="PF02875"/>
    </source>
</evidence>
<dbReference type="SUPFAM" id="SSF53623">
    <property type="entry name" value="MurD-like peptide ligases, catalytic domain"/>
    <property type="match status" value="1"/>
</dbReference>
<comment type="function">
    <text evidence="2">Catalyzes the addition of meso-diaminopimelic acid to the nucleotide precursor UDP-N-acetylmuramoyl-L-alanyl-D-glutamate (UMAG) in the biosynthesis of bacterial cell-wall peptidoglycan.</text>
</comment>
<dbReference type="UniPathway" id="UPA00219"/>
<dbReference type="PANTHER" id="PTHR23135:SF4">
    <property type="entry name" value="UDP-N-ACETYLMURAMOYL-L-ALANYL-D-GLUTAMATE--2,6-DIAMINOPIMELATE LIGASE MURE HOMOLOG, CHLOROPLASTIC"/>
    <property type="match status" value="1"/>
</dbReference>
<dbReference type="SUPFAM" id="SSF63418">
    <property type="entry name" value="MurE/MurF N-terminal domain"/>
    <property type="match status" value="1"/>
</dbReference>
<dbReference type="InterPro" id="IPR036565">
    <property type="entry name" value="Mur-like_cat_sf"/>
</dbReference>
<keyword evidence="2 3" id="KW-0573">Peptidoglycan synthesis</keyword>
<dbReference type="GO" id="GO:0009252">
    <property type="term" value="P:peptidoglycan biosynthetic process"/>
    <property type="evidence" value="ECO:0007669"/>
    <property type="project" value="UniProtKB-UniRule"/>
</dbReference>
<dbReference type="SUPFAM" id="SSF53244">
    <property type="entry name" value="MurD-like peptide ligases, peptide-binding domain"/>
    <property type="match status" value="1"/>
</dbReference>
<dbReference type="GO" id="GO:0005737">
    <property type="term" value="C:cytoplasm"/>
    <property type="evidence" value="ECO:0007669"/>
    <property type="project" value="UniProtKB-SubCell"/>
</dbReference>
<comment type="PTM">
    <text evidence="2">Carboxylation is probably crucial for Mg(2+) binding and, consequently, for the gamma-phosphate positioning of ATP.</text>
</comment>
<feature type="binding site" evidence="2">
    <location>
        <position position="219"/>
    </location>
    <ligand>
        <name>UDP-N-acetyl-alpha-D-muramoyl-L-alanyl-D-glutamate</name>
        <dbReference type="ChEBI" id="CHEBI:83900"/>
    </ligand>
</feature>
<dbReference type="InterPro" id="IPR036615">
    <property type="entry name" value="Mur_ligase_C_dom_sf"/>
</dbReference>
<dbReference type="Gene3D" id="3.40.1190.10">
    <property type="entry name" value="Mur-like, catalytic domain"/>
    <property type="match status" value="1"/>
</dbReference>
<evidence type="ECO:0000313" key="7">
    <source>
        <dbReference type="Proteomes" id="UP000253940"/>
    </source>
</evidence>
<feature type="short sequence motif" description="Meso-diaminopimelate recognition motif" evidence="2">
    <location>
        <begin position="451"/>
        <end position="454"/>
    </location>
</feature>
<evidence type="ECO:0000256" key="3">
    <source>
        <dbReference type="RuleBase" id="RU004135"/>
    </source>
</evidence>
<feature type="modified residue" description="N6-carboxylysine" evidence="2">
    <location>
        <position position="259"/>
    </location>
</feature>
<keyword evidence="2 3" id="KW-0131">Cell cycle</keyword>
<dbReference type="Gene3D" id="3.90.190.20">
    <property type="entry name" value="Mur ligase, C-terminal domain"/>
    <property type="match status" value="1"/>
</dbReference>
<dbReference type="OrthoDB" id="9800958at2"/>
<dbReference type="GO" id="GO:0008360">
    <property type="term" value="P:regulation of cell shape"/>
    <property type="evidence" value="ECO:0007669"/>
    <property type="project" value="UniProtKB-KW"/>
</dbReference>
<dbReference type="GO" id="GO:0000287">
    <property type="term" value="F:magnesium ion binding"/>
    <property type="evidence" value="ECO:0007669"/>
    <property type="project" value="UniProtKB-UniRule"/>
</dbReference>
<dbReference type="HAMAP" id="MF_00208">
    <property type="entry name" value="MurE"/>
    <property type="match status" value="1"/>
</dbReference>
<feature type="binding site" evidence="2">
    <location>
        <begin position="150"/>
        <end position="156"/>
    </location>
    <ligand>
        <name>ATP</name>
        <dbReference type="ChEBI" id="CHEBI:30616"/>
    </ligand>
</feature>
<dbReference type="InterPro" id="IPR004101">
    <property type="entry name" value="Mur_ligase_C"/>
</dbReference>
<dbReference type="InterPro" id="IPR013221">
    <property type="entry name" value="Mur_ligase_cen"/>
</dbReference>
<sequence length="545" mass="58284">MNEKENMMSNEVQKQEHQTATTEGIALSALLETSLLSEPLNPELAKVRIQSLAIDSRQVQAGTLFFAIKGTAPGATLESLHSKIATFIQSALDHGAGAVLSEVKPDILGLKASQIIYVPHLRQHIGAISKRFNQLTRPVQTPLRVAAVTGTNGKTTVTRLLAELLTLSGRRSAVLGTTGNGILPNLVPSSHTTVDALQLQNKLHDYAEQGAVFACLEASSHGLEQGRLAATPVEVAIFTNLTRDHLDYHGTFEAYAAAKAILFDPAHFPDLKYVVINANDSASERMLSHLSADIVVWRYATNLSNAESKPDFYIINSTFSLKGAILEVQTPFGIVTLHSPLLGRFNVANLLAAVAGALALGLTLPEIVSAVPQIVGAAGRMQLIADESLLLIVDYAHTPDAITQVLASLRPHTAGSLTCVFGCGGDRDRGKRPLMTRAALEAADRVIVTSDNPRTEAIDAIIADMLHGLSAAELARITVEPNRRQAIQLAVRDSHAGDAVVVAGKGHEDYQEIDGVRHWFDDAVELAQARQALLALPSTSDATQN</sequence>
<gene>
    <name evidence="2" type="primary">murE</name>
    <name evidence="6" type="ORF">HYN46_15865</name>
</gene>
<dbReference type="InterPro" id="IPR005761">
    <property type="entry name" value="UDP-N-AcMur-Glu-dNH2Pim_ligase"/>
</dbReference>
<protein>
    <recommendedName>
        <fullName evidence="2">UDP-N-acetylmuramoyl-L-alanyl-D-glutamate--2,6-diaminopimelate ligase</fullName>
        <ecNumber evidence="2">6.3.2.13</ecNumber>
    </recommendedName>
    <alternativeName>
        <fullName evidence="2">Meso-A2pm-adding enzyme</fullName>
    </alternativeName>
    <alternativeName>
        <fullName evidence="2">Meso-diaminopimelate-adding enzyme</fullName>
    </alternativeName>
    <alternativeName>
        <fullName evidence="2">UDP-MurNAc-L-Ala-D-Glu:meso-diaminopimelate ligase</fullName>
    </alternativeName>
    <alternativeName>
        <fullName evidence="2">UDP-MurNAc-tripeptide synthetase</fullName>
    </alternativeName>
    <alternativeName>
        <fullName evidence="2">UDP-N-acetylmuramyl-tripeptide synthetase</fullName>
    </alternativeName>
</protein>
<dbReference type="Proteomes" id="UP000253940">
    <property type="component" value="Chromosome"/>
</dbReference>
<feature type="binding site" evidence="2">
    <location>
        <position position="427"/>
    </location>
    <ligand>
        <name>meso-2,6-diaminopimelate</name>
        <dbReference type="ChEBI" id="CHEBI:57791"/>
    </ligand>
</feature>
<keyword evidence="2 3" id="KW-0132">Cell division</keyword>
<feature type="binding site" evidence="2">
    <location>
        <begin position="192"/>
        <end position="193"/>
    </location>
    <ligand>
        <name>UDP-N-acetyl-alpha-D-muramoyl-L-alanyl-D-glutamate</name>
        <dbReference type="ChEBI" id="CHEBI:83900"/>
    </ligand>
</feature>
<feature type="binding site" evidence="2">
    <location>
        <position position="227"/>
    </location>
    <ligand>
        <name>UDP-N-acetyl-alpha-D-muramoyl-L-alanyl-D-glutamate</name>
        <dbReference type="ChEBI" id="CHEBI:83900"/>
    </ligand>
</feature>
<dbReference type="NCBIfam" id="TIGR01085">
    <property type="entry name" value="murE"/>
    <property type="match status" value="1"/>
</dbReference>
<keyword evidence="2 3" id="KW-0133">Cell shape</keyword>
<evidence type="ECO:0000259" key="5">
    <source>
        <dbReference type="Pfam" id="PF08245"/>
    </source>
</evidence>
<dbReference type="NCBIfam" id="NF001126">
    <property type="entry name" value="PRK00139.1-4"/>
    <property type="match status" value="1"/>
</dbReference>
<organism evidence="6 7">
    <name type="scientific">Aquirhabdus parva</name>
    <dbReference type="NCBI Taxonomy" id="2283318"/>
    <lineage>
        <taxon>Bacteria</taxon>
        <taxon>Pseudomonadati</taxon>
        <taxon>Pseudomonadota</taxon>
        <taxon>Gammaproteobacteria</taxon>
        <taxon>Moraxellales</taxon>
        <taxon>Moraxellaceae</taxon>
        <taxon>Aquirhabdus</taxon>
    </lineage>
</organism>